<comment type="caution">
    <text evidence="1">The sequence shown here is derived from an EMBL/GenBank/DDBJ whole genome shotgun (WGS) entry which is preliminary data.</text>
</comment>
<organism evidence="1 2">
    <name type="scientific">Eumeta variegata</name>
    <name type="common">Bagworm moth</name>
    <name type="synonym">Eumeta japonica</name>
    <dbReference type="NCBI Taxonomy" id="151549"/>
    <lineage>
        <taxon>Eukaryota</taxon>
        <taxon>Metazoa</taxon>
        <taxon>Ecdysozoa</taxon>
        <taxon>Arthropoda</taxon>
        <taxon>Hexapoda</taxon>
        <taxon>Insecta</taxon>
        <taxon>Pterygota</taxon>
        <taxon>Neoptera</taxon>
        <taxon>Endopterygota</taxon>
        <taxon>Lepidoptera</taxon>
        <taxon>Glossata</taxon>
        <taxon>Ditrysia</taxon>
        <taxon>Tineoidea</taxon>
        <taxon>Psychidae</taxon>
        <taxon>Oiketicinae</taxon>
        <taxon>Eumeta</taxon>
    </lineage>
</organism>
<dbReference type="EMBL" id="BGZK01000006">
    <property type="protein sequence ID" value="GBP00799.1"/>
    <property type="molecule type" value="Genomic_DNA"/>
</dbReference>
<dbReference type="OrthoDB" id="425681at2759"/>
<sequence>MSCLSNASDDQVNLVPSACGLQMVNKMNDTVKNRGMEVNANKTKAMAFERSESKTDCDIYTDGERVEHVEEFVYSSSLFAKDDRDIENSENAELNELAHVDSCE</sequence>
<protein>
    <recommendedName>
        <fullName evidence="3">Reverse transcriptase domain-containing protein</fullName>
    </recommendedName>
</protein>
<name>A0A4C1SF75_EUMVA</name>
<dbReference type="Proteomes" id="UP000299102">
    <property type="component" value="Unassembled WGS sequence"/>
</dbReference>
<proteinExistence type="predicted"/>
<keyword evidence="2" id="KW-1185">Reference proteome</keyword>
<accession>A0A4C1SF75</accession>
<evidence type="ECO:0000313" key="1">
    <source>
        <dbReference type="EMBL" id="GBP00799.1"/>
    </source>
</evidence>
<evidence type="ECO:0008006" key="3">
    <source>
        <dbReference type="Google" id="ProtNLM"/>
    </source>
</evidence>
<gene>
    <name evidence="1" type="ORF">EVAR_77007_1</name>
</gene>
<dbReference type="AlphaFoldDB" id="A0A4C1SF75"/>
<reference evidence="1 2" key="1">
    <citation type="journal article" date="2019" name="Commun. Biol.">
        <title>The bagworm genome reveals a unique fibroin gene that provides high tensile strength.</title>
        <authorList>
            <person name="Kono N."/>
            <person name="Nakamura H."/>
            <person name="Ohtoshi R."/>
            <person name="Tomita M."/>
            <person name="Numata K."/>
            <person name="Arakawa K."/>
        </authorList>
    </citation>
    <scope>NUCLEOTIDE SEQUENCE [LARGE SCALE GENOMIC DNA]</scope>
</reference>
<evidence type="ECO:0000313" key="2">
    <source>
        <dbReference type="Proteomes" id="UP000299102"/>
    </source>
</evidence>